<dbReference type="EMBL" id="CAJJDM010000080">
    <property type="protein sequence ID" value="CAD8086680.1"/>
    <property type="molecule type" value="Genomic_DNA"/>
</dbReference>
<dbReference type="PROSITE" id="PS50142">
    <property type="entry name" value="RNASE_3_2"/>
    <property type="match status" value="2"/>
</dbReference>
<evidence type="ECO:0000313" key="13">
    <source>
        <dbReference type="Proteomes" id="UP000688137"/>
    </source>
</evidence>
<keyword evidence="3" id="KW-0378">Hydrolase</keyword>
<dbReference type="InterPro" id="IPR001650">
    <property type="entry name" value="Helicase_C-like"/>
</dbReference>
<dbReference type="PROSITE" id="PS51194">
    <property type="entry name" value="HELICASE_CTER"/>
    <property type="match status" value="1"/>
</dbReference>
<organism evidence="12 13">
    <name type="scientific">Paramecium primaurelia</name>
    <dbReference type="NCBI Taxonomy" id="5886"/>
    <lineage>
        <taxon>Eukaryota</taxon>
        <taxon>Sar</taxon>
        <taxon>Alveolata</taxon>
        <taxon>Ciliophora</taxon>
        <taxon>Intramacronucleata</taxon>
        <taxon>Oligohymenophorea</taxon>
        <taxon>Peniculida</taxon>
        <taxon>Parameciidae</taxon>
        <taxon>Paramecium</taxon>
    </lineage>
</organism>
<evidence type="ECO:0000256" key="4">
    <source>
        <dbReference type="ARBA" id="ARBA00023158"/>
    </source>
</evidence>
<comment type="similarity">
    <text evidence="6">Belongs to the helicase family. Dicer subfamily.</text>
</comment>
<dbReference type="GO" id="GO:0006396">
    <property type="term" value="P:RNA processing"/>
    <property type="evidence" value="ECO:0007669"/>
    <property type="project" value="InterPro"/>
</dbReference>
<evidence type="ECO:0000313" key="12">
    <source>
        <dbReference type="EMBL" id="CAD8086680.1"/>
    </source>
</evidence>
<dbReference type="Pfam" id="PF04851">
    <property type="entry name" value="ResIII"/>
    <property type="match status" value="1"/>
</dbReference>
<gene>
    <name evidence="12" type="ORF">PPRIM_AZ9-3.1.T0770042</name>
</gene>
<feature type="coiled-coil region" evidence="7">
    <location>
        <begin position="1412"/>
        <end position="1439"/>
    </location>
</feature>
<sequence length="1816" mass="215764">MNYEFTSTYDTLDPQKGNFFDMLDLSDVSSIPEQQEVKQIQDQSETMNYLQEIFSQQQDEIKEEEYNIPQDEQFQNKEESFELRDYQIDLFQRSIEKNSIIFLETGRGKTHIALMHIYYYIKKNGFQNTKLIFLANTIQLVEQQCELIRDQIFTVAQEMEKKGLAPQDYYFDIQQFKDNSFKRKFIVPIHSKSVLASDDDMDIQGWKKERWDEIINESGIFVMMGQMLLNALRRGYLKLPYFSLIIFDECHHCTKRHSYRLIIKEFYECEKVRKQIQHSDKVKFLGLTATPVTSIDIEKAVKLSTVSSLQIEVDILQLALNLHSRYIYSNEKQQKVYQSKVITYDQQFGISNIYIPNHQPLSDFFRLWLELYFEKEKDKISYSIQLLVDQLYHFVTLYGFILYKDLGAFSFYQFIKQLFINFGEIKVRYKVEKDQKLLDKIKKLFQDYLEILQPLTVLEDQNLSQKFIALRNQVLEIMKNNQNNNKKLLIFVDHKITAKYLHQLLELHQLDSTYVVGTGNLTSGALQMTILKDRNKYISLSPNINALEIAEKIYDQFNIEGQEEDIELNNDDDENQTKLKLRSQLQEVLEGVKNYGKKLDQTLTTSKAQKESIKKFKECCNILVSTNVTEEGFDVPDCHYVFVFGEITTLKQFIQKIGRARADDSVFYFILPKEKELMWKAKETVLFKTKECVERKILELDQKNYYSDLKNRINTLNRQINNKPKFEDEYYDCRLVKDSLALVNVNWAVEILSNYANIFKNFEYRGKDENYIRGIFYQFSEFPSLGWKCVLILPKNFSDRYFIGDLMKTKDDAKRSAAFKAVLILRQKQMLTEDLRPVKSAYNFVSDRKNDPNLKDPNYCQVIQDSVVIKIEPQVDLRQKLFPYKMDVFEISIQQPLYLYKFKFYELPQHIKNEKDKQQVIGFIHNSQFCNRYQFSGGKEIRLEFVKKITLTQDQYQLLNQVHQFLIATSFDWDLSFYSFITKEQISSESALFQQGKKQLFNLIDDEKQYALLVLLNEDLNNEEININYEDSYNIVKYIEKMKKVFNFVNSIRQKKKMNQQIKEERQRLSDMSIRFETWNSLEYDGNLIKILKEQNFKGIIGQNITDRYFFSKVVFDSKRPIEQNLERFDIERKNEYMRELNNVQRSLKLVINFNFENEKELYAAPILRKFLKNHINQNREIITKNELKDPKYQYFSGEFYQFPLDVLTALELRILTKHILQQLRDFLVSFTFKSQVSKLLDSGKQDLNNYQPQTYQIMDNIMIQDSQEIINFFVDNSSEFQDLLNQFNKNLELNLGNKIQDHSKQLKQRKFNYSIHDIDNELLHRCFQSQQFNQDDQTNYQILEFLGDANLKLLSSIQVFIELPFANEHILHLERARIVSNENLRKFSIIHRFFNCIKCTNFIYNPPEFILNENKLNLDQSEIQNEKQKENKENAKYQYTQNGEVINELPKNYQPIPEKVHSDVVEALNGAFLIQYEEDINACQFFLNRIGVLKYPLAQVKLKNSKTQQAKGLLQKNLNSLENIIGYKFNDHSLLIQAITYQSFLNVLDYYNYKKCKCNFVEFKSQQNLIQIKNLNTNEINESLLAQLNQNQNRIDMSYERLEFLGDAVLDSVVVEWLVKEFNKEKVEDLALKKQCVVCNKALALVTIHYKLDQFLLHQDLHKTNHENNITLNKIKSMYNEYYDDISKMYTQEPIIKILGDVFESIVGAIFVDSSFNYDLTKQIVLKLLMPFMQHFTSPNQIFKNPQDRLFRYFKGKNQSEFEITMTDEDPIDGQNLYVLRDKNTYQIHKKIRATSEKQAREKLLEFIQRRGNLE</sequence>
<feature type="domain" description="RNase III" evidence="8">
    <location>
        <begin position="1519"/>
        <end position="1716"/>
    </location>
</feature>
<dbReference type="PROSITE" id="PS51327">
    <property type="entry name" value="DICER_DSRBF"/>
    <property type="match status" value="1"/>
</dbReference>
<feature type="domain" description="Dicer dsRNA-binding fold" evidence="11">
    <location>
        <begin position="748"/>
        <end position="845"/>
    </location>
</feature>
<keyword evidence="7" id="KW-0175">Coiled coil</keyword>
<dbReference type="InterPro" id="IPR014001">
    <property type="entry name" value="Helicase_ATP-bd"/>
</dbReference>
<evidence type="ECO:0000259" key="8">
    <source>
        <dbReference type="PROSITE" id="PS50142"/>
    </source>
</evidence>
<reference evidence="12" key="1">
    <citation type="submission" date="2021-01" db="EMBL/GenBank/DDBJ databases">
        <authorList>
            <consortium name="Genoscope - CEA"/>
            <person name="William W."/>
        </authorList>
    </citation>
    <scope>NUCLEOTIDE SEQUENCE</scope>
</reference>
<dbReference type="Pfam" id="PF03368">
    <property type="entry name" value="Dicer_dimer"/>
    <property type="match status" value="1"/>
</dbReference>
<proteinExistence type="inferred from homology"/>
<dbReference type="GO" id="GO:0031047">
    <property type="term" value="P:regulatory ncRNA-mediated gene silencing"/>
    <property type="evidence" value="ECO:0007669"/>
    <property type="project" value="UniProtKB-KW"/>
</dbReference>
<keyword evidence="5" id="KW-0464">Manganese</keyword>
<dbReference type="Proteomes" id="UP000688137">
    <property type="component" value="Unassembled WGS sequence"/>
</dbReference>
<dbReference type="SMART" id="SM00490">
    <property type="entry name" value="HELICc"/>
    <property type="match status" value="1"/>
</dbReference>
<dbReference type="InterPro" id="IPR005034">
    <property type="entry name" value="Dicer_dimerisation"/>
</dbReference>
<feature type="domain" description="RNase III" evidence="8">
    <location>
        <begin position="1310"/>
        <end position="1478"/>
    </location>
</feature>
<evidence type="ECO:0000256" key="1">
    <source>
        <dbReference type="ARBA" id="ARBA00001936"/>
    </source>
</evidence>
<dbReference type="GO" id="GO:0005524">
    <property type="term" value="F:ATP binding"/>
    <property type="evidence" value="ECO:0007669"/>
    <property type="project" value="InterPro"/>
</dbReference>
<dbReference type="CDD" id="cd00593">
    <property type="entry name" value="RIBOc"/>
    <property type="match status" value="2"/>
</dbReference>
<dbReference type="PANTHER" id="PTHR14950">
    <property type="entry name" value="DICER-RELATED"/>
    <property type="match status" value="1"/>
</dbReference>
<dbReference type="Pfam" id="PF00636">
    <property type="entry name" value="Ribonuclease_3"/>
    <property type="match status" value="2"/>
</dbReference>
<feature type="domain" description="Helicase C-terminal" evidence="10">
    <location>
        <begin position="462"/>
        <end position="713"/>
    </location>
</feature>
<comment type="caution">
    <text evidence="12">The sequence shown here is derived from an EMBL/GenBank/DDBJ whole genome shotgun (WGS) entry which is preliminary data.</text>
</comment>
<dbReference type="PROSITE" id="PS00517">
    <property type="entry name" value="RNASE_3_1"/>
    <property type="match status" value="1"/>
</dbReference>
<dbReference type="Pfam" id="PF00271">
    <property type="entry name" value="Helicase_C"/>
    <property type="match status" value="1"/>
</dbReference>
<evidence type="ECO:0000256" key="5">
    <source>
        <dbReference type="ARBA" id="ARBA00023211"/>
    </source>
</evidence>
<evidence type="ECO:0000259" key="10">
    <source>
        <dbReference type="PROSITE" id="PS51194"/>
    </source>
</evidence>
<evidence type="ECO:0008006" key="14">
    <source>
        <dbReference type="Google" id="ProtNLM"/>
    </source>
</evidence>
<keyword evidence="6" id="KW-0694">RNA-binding</keyword>
<dbReference type="GO" id="GO:0004525">
    <property type="term" value="F:ribonuclease III activity"/>
    <property type="evidence" value="ECO:0007669"/>
    <property type="project" value="InterPro"/>
</dbReference>
<dbReference type="SMART" id="SM00487">
    <property type="entry name" value="DEXDc"/>
    <property type="match status" value="1"/>
</dbReference>
<evidence type="ECO:0000256" key="7">
    <source>
        <dbReference type="SAM" id="Coils"/>
    </source>
</evidence>
<dbReference type="SMART" id="SM00535">
    <property type="entry name" value="RIBOc"/>
    <property type="match status" value="2"/>
</dbReference>
<feature type="domain" description="Helicase ATP-binding" evidence="9">
    <location>
        <begin position="90"/>
        <end position="309"/>
    </location>
</feature>
<evidence type="ECO:0000256" key="3">
    <source>
        <dbReference type="ARBA" id="ARBA00022801"/>
    </source>
</evidence>
<accession>A0A8S1N252</accession>
<comment type="cofactor">
    <cofactor evidence="1">
        <name>Mn(2+)</name>
        <dbReference type="ChEBI" id="CHEBI:29035"/>
    </cofactor>
</comment>
<keyword evidence="4" id="KW-0943">RNA-mediated gene silencing</keyword>
<dbReference type="OMA" id="THIALMH"/>
<name>A0A8S1N252_PARPR</name>
<evidence type="ECO:0000256" key="2">
    <source>
        <dbReference type="ARBA" id="ARBA00022737"/>
    </source>
</evidence>
<keyword evidence="2" id="KW-0677">Repeat</keyword>
<dbReference type="InterPro" id="IPR006935">
    <property type="entry name" value="Helicase/UvrB_N"/>
</dbReference>
<protein>
    <recommendedName>
        <fullName evidence="14">Dicer-like protein</fullName>
    </recommendedName>
</protein>
<dbReference type="InterPro" id="IPR000999">
    <property type="entry name" value="RNase_III_dom"/>
</dbReference>
<dbReference type="GO" id="GO:0003723">
    <property type="term" value="F:RNA binding"/>
    <property type="evidence" value="ECO:0007669"/>
    <property type="project" value="UniProtKB-UniRule"/>
</dbReference>
<evidence type="ECO:0000259" key="9">
    <source>
        <dbReference type="PROSITE" id="PS51192"/>
    </source>
</evidence>
<evidence type="ECO:0000256" key="6">
    <source>
        <dbReference type="PROSITE-ProRule" id="PRU00657"/>
    </source>
</evidence>
<dbReference type="PROSITE" id="PS51192">
    <property type="entry name" value="HELICASE_ATP_BIND_1"/>
    <property type="match status" value="1"/>
</dbReference>
<keyword evidence="13" id="KW-1185">Reference proteome</keyword>
<dbReference type="GO" id="GO:0003677">
    <property type="term" value="F:DNA binding"/>
    <property type="evidence" value="ECO:0007669"/>
    <property type="project" value="InterPro"/>
</dbReference>
<evidence type="ECO:0000259" key="11">
    <source>
        <dbReference type="PROSITE" id="PS51327"/>
    </source>
</evidence>
<dbReference type="PANTHER" id="PTHR14950:SF37">
    <property type="entry name" value="ENDORIBONUCLEASE DICER"/>
    <property type="match status" value="1"/>
</dbReference>